<evidence type="ECO:0000256" key="9">
    <source>
        <dbReference type="ARBA" id="ARBA00023134"/>
    </source>
</evidence>
<evidence type="ECO:0000313" key="16">
    <source>
        <dbReference type="Proteomes" id="UP001150062"/>
    </source>
</evidence>
<name>A0ABQ8X6M5_9EUKA</name>
<dbReference type="SUPFAM" id="SSF52490">
    <property type="entry name" value="Tubulin nucleotide-binding domain-like"/>
    <property type="match status" value="1"/>
</dbReference>
<dbReference type="SUPFAM" id="SSF55307">
    <property type="entry name" value="Tubulin C-terminal domain-like"/>
    <property type="match status" value="1"/>
</dbReference>
<comment type="subcellular location">
    <subcellularLocation>
        <location evidence="3">Cell projection</location>
        <location evidence="3">Cilium</location>
    </subcellularLocation>
    <subcellularLocation>
        <location evidence="1">Cytoplasm</location>
        <location evidence="1">Cytoskeleton</location>
        <location evidence="1">Microtubule organizing center</location>
        <location evidence="1">Centrosome</location>
        <location evidence="1">Centriole</location>
    </subcellularLocation>
    <subcellularLocation>
        <location evidence="2">Nucleus</location>
    </subcellularLocation>
</comment>
<keyword evidence="7" id="KW-0547">Nucleotide-binding</keyword>
<evidence type="ECO:0000259" key="14">
    <source>
        <dbReference type="SMART" id="SM00864"/>
    </source>
</evidence>
<organism evidence="15 16">
    <name type="scientific">Anaeramoeba flamelloides</name>
    <dbReference type="NCBI Taxonomy" id="1746091"/>
    <lineage>
        <taxon>Eukaryota</taxon>
        <taxon>Metamonada</taxon>
        <taxon>Anaeramoebidae</taxon>
        <taxon>Anaeramoeba</taxon>
    </lineage>
</organism>
<protein>
    <recommendedName>
        <fullName evidence="5">Tubulin delta chain</fullName>
    </recommendedName>
    <alternativeName>
        <fullName evidence="12">Delta-tubulin</fullName>
    </alternativeName>
</protein>
<evidence type="ECO:0000256" key="4">
    <source>
        <dbReference type="ARBA" id="ARBA00009636"/>
    </source>
</evidence>
<dbReference type="PANTHER" id="PTHR11588">
    <property type="entry name" value="TUBULIN"/>
    <property type="match status" value="1"/>
</dbReference>
<keyword evidence="16" id="KW-1185">Reference proteome</keyword>
<dbReference type="InterPro" id="IPR036525">
    <property type="entry name" value="Tubulin/FtsZ_GTPase_sf"/>
</dbReference>
<evidence type="ECO:0000313" key="15">
    <source>
        <dbReference type="EMBL" id="KAJ6228232.1"/>
    </source>
</evidence>
<dbReference type="PRINTS" id="PR01161">
    <property type="entry name" value="TUBULIN"/>
</dbReference>
<evidence type="ECO:0000256" key="1">
    <source>
        <dbReference type="ARBA" id="ARBA00004114"/>
    </source>
</evidence>
<comment type="caution">
    <text evidence="15">The sequence shown here is derived from an EMBL/GenBank/DDBJ whole genome shotgun (WGS) entry which is preliminary data.</text>
</comment>
<dbReference type="InterPro" id="IPR002967">
    <property type="entry name" value="Delta_tubulin"/>
</dbReference>
<comment type="function">
    <text evidence="13">Acts as a positive regulator of hedgehog signaling and regulates ciliary function.</text>
</comment>
<keyword evidence="10" id="KW-0539">Nucleus</keyword>
<dbReference type="Gene3D" id="3.40.50.1440">
    <property type="entry name" value="Tubulin/FtsZ, GTPase domain"/>
    <property type="match status" value="1"/>
</dbReference>
<dbReference type="Pfam" id="PF00091">
    <property type="entry name" value="Tubulin"/>
    <property type="match status" value="1"/>
</dbReference>
<dbReference type="InterPro" id="IPR000217">
    <property type="entry name" value="Tubulin"/>
</dbReference>
<evidence type="ECO:0000256" key="13">
    <source>
        <dbReference type="ARBA" id="ARBA00046149"/>
    </source>
</evidence>
<dbReference type="Gene3D" id="1.10.287.600">
    <property type="entry name" value="Helix hairpin bin"/>
    <property type="match status" value="1"/>
</dbReference>
<gene>
    <name evidence="15" type="ORF">M0813_09060</name>
</gene>
<evidence type="ECO:0000256" key="3">
    <source>
        <dbReference type="ARBA" id="ARBA00004138"/>
    </source>
</evidence>
<dbReference type="InterPro" id="IPR008280">
    <property type="entry name" value="Tub_FtsZ_C"/>
</dbReference>
<dbReference type="Proteomes" id="UP001150062">
    <property type="component" value="Unassembled WGS sequence"/>
</dbReference>
<accession>A0ABQ8X6M5</accession>
<keyword evidence="8" id="KW-0970">Cilium biogenesis/degradation</keyword>
<dbReference type="PRINTS" id="PR01224">
    <property type="entry name" value="DELTATUBULIN"/>
</dbReference>
<evidence type="ECO:0000256" key="6">
    <source>
        <dbReference type="ARBA" id="ARBA00022701"/>
    </source>
</evidence>
<dbReference type="EMBL" id="JAOAOG010000329">
    <property type="protein sequence ID" value="KAJ6228232.1"/>
    <property type="molecule type" value="Genomic_DNA"/>
</dbReference>
<evidence type="ECO:0000256" key="8">
    <source>
        <dbReference type="ARBA" id="ARBA00022794"/>
    </source>
</evidence>
<proteinExistence type="inferred from homology"/>
<dbReference type="SMART" id="SM00864">
    <property type="entry name" value="Tubulin"/>
    <property type="match status" value="1"/>
</dbReference>
<evidence type="ECO:0000256" key="12">
    <source>
        <dbReference type="ARBA" id="ARBA00030594"/>
    </source>
</evidence>
<comment type="similarity">
    <text evidence="4">Belongs to the tubulin family.</text>
</comment>
<dbReference type="InterPro" id="IPR023123">
    <property type="entry name" value="Tubulin_C"/>
</dbReference>
<reference evidence="15" key="1">
    <citation type="submission" date="2022-08" db="EMBL/GenBank/DDBJ databases">
        <title>Novel sulfate-reducing endosymbionts in the free-living metamonad Anaeramoeba.</title>
        <authorList>
            <person name="Jerlstrom-Hultqvist J."/>
            <person name="Cepicka I."/>
            <person name="Gallot-Lavallee L."/>
            <person name="Salas-Leiva D."/>
            <person name="Curtis B.A."/>
            <person name="Zahonova K."/>
            <person name="Pipaliya S."/>
            <person name="Dacks J."/>
            <person name="Roger A.J."/>
        </authorList>
    </citation>
    <scope>NUCLEOTIDE SEQUENCE</scope>
    <source>
        <strain evidence="15">Schooner1</strain>
    </source>
</reference>
<keyword evidence="6" id="KW-0493">Microtubule</keyword>
<evidence type="ECO:0000256" key="5">
    <source>
        <dbReference type="ARBA" id="ARBA00014184"/>
    </source>
</evidence>
<evidence type="ECO:0000256" key="2">
    <source>
        <dbReference type="ARBA" id="ARBA00004123"/>
    </source>
</evidence>
<feature type="domain" description="Tubulin/FtsZ GTPase" evidence="14">
    <location>
        <begin position="47"/>
        <end position="244"/>
    </location>
</feature>
<sequence>MSEILTLHVGGCGYSLANNFWSNLCREHKIDHEGRYYGTYDAELECISSYFHETLQEKFYPHSILVGGNFHLEETNEKQRLEDLFLPKKSITSGISNGNIWATGFLHDNDGLLKRTQKIIRKELELFENFQGFQIFHNNSSGTGGGMCSRLILWLRETFPKKNITTFSVFASPSEPDNIKYPYNTIFSLSYNLDLVNNHFCFDNEVLWDVAHSKYKIRYPKYNDLNRILCYTISDITAPFRFLNNESKKMTLETFTQSLITDPKLNSLLTFASSAKLQMKKVTSPIKNTTLFNNIFEDGPSVSCDLTKGNFINAMSIIRGNIDCTNFEEKLLEKFDQIKYPYKTQIKNSIKIERFQITRQKNKPSCLIATNHTSIINSYNKISTFFSRLLYRRAFTHYYTDEGMELDDFAESLELVKEYSNNYSIYNEILNQQKLKELK</sequence>
<dbReference type="InterPro" id="IPR003008">
    <property type="entry name" value="Tubulin_FtsZ_GTPase"/>
</dbReference>
<evidence type="ECO:0000256" key="10">
    <source>
        <dbReference type="ARBA" id="ARBA00023242"/>
    </source>
</evidence>
<keyword evidence="9" id="KW-0342">GTP-binding</keyword>
<evidence type="ECO:0000256" key="11">
    <source>
        <dbReference type="ARBA" id="ARBA00023273"/>
    </source>
</evidence>
<keyword evidence="11" id="KW-0966">Cell projection</keyword>
<evidence type="ECO:0000256" key="7">
    <source>
        <dbReference type="ARBA" id="ARBA00022741"/>
    </source>
</evidence>